<dbReference type="AlphaFoldDB" id="A0A3S2UUB7"/>
<evidence type="ECO:0000313" key="3">
    <source>
        <dbReference type="Proteomes" id="UP000282837"/>
    </source>
</evidence>
<keyword evidence="1" id="KW-1133">Transmembrane helix</keyword>
<comment type="caution">
    <text evidence="2">The sequence shown here is derived from an EMBL/GenBank/DDBJ whole genome shotgun (WGS) entry which is preliminary data.</text>
</comment>
<keyword evidence="1" id="KW-0812">Transmembrane</keyword>
<reference evidence="2 3" key="1">
    <citation type="submission" date="2019-01" db="EMBL/GenBank/DDBJ databases">
        <authorList>
            <person name="Chen W.-M."/>
        </authorList>
    </citation>
    <scope>NUCLEOTIDE SEQUENCE [LARGE SCALE GENOMIC DNA]</scope>
    <source>
        <strain evidence="2 3">FSY-9</strain>
    </source>
</reference>
<name>A0A3S2UUB7_9SPHN</name>
<keyword evidence="3" id="KW-1185">Reference proteome</keyword>
<feature type="transmembrane region" description="Helical" evidence="1">
    <location>
        <begin position="285"/>
        <end position="305"/>
    </location>
</feature>
<proteinExistence type="predicted"/>
<sequence>MRISTKAAALEKNLLALLRYVALLVAVMALVGSLGFLAIGMVNQLGETEVKPGKVAVQANELIPAQSAKSLPSADIQPIKPSLDKATKAKTLEIFRSRFKPSQRPDDKLTDDQVVDFIWTDSMLSSYADLATAGLTDAGGKDLTTAAAIMGDALTAVDTAAQNPEFQKKLTAYRTAQKQNVCTDHFTIHSRLVPGWDSTATNCEDWYKSPVGCAGTRLVEEPVTEKVCEMKFPEGLLSPVEQYAIAVATYAETAKHKSDDAKIQAQNKTSENGLRKEMGKERIQLAAEIFLGFLGIMFLYLFIALERHNRSLRLLIKEVK</sequence>
<gene>
    <name evidence="2" type="ORF">EOE18_04095</name>
</gene>
<evidence type="ECO:0000313" key="2">
    <source>
        <dbReference type="EMBL" id="RVU07136.1"/>
    </source>
</evidence>
<organism evidence="2 3">
    <name type="scientific">Novosphingobium umbonatum</name>
    <dbReference type="NCBI Taxonomy" id="1908524"/>
    <lineage>
        <taxon>Bacteria</taxon>
        <taxon>Pseudomonadati</taxon>
        <taxon>Pseudomonadota</taxon>
        <taxon>Alphaproteobacteria</taxon>
        <taxon>Sphingomonadales</taxon>
        <taxon>Sphingomonadaceae</taxon>
        <taxon>Novosphingobium</taxon>
    </lineage>
</organism>
<protein>
    <submittedName>
        <fullName evidence="2">Uncharacterized protein</fullName>
    </submittedName>
</protein>
<accession>A0A3S2UUB7</accession>
<dbReference type="Proteomes" id="UP000282837">
    <property type="component" value="Unassembled WGS sequence"/>
</dbReference>
<keyword evidence="1" id="KW-0472">Membrane</keyword>
<feature type="transmembrane region" description="Helical" evidence="1">
    <location>
        <begin position="20"/>
        <end position="42"/>
    </location>
</feature>
<evidence type="ECO:0000256" key="1">
    <source>
        <dbReference type="SAM" id="Phobius"/>
    </source>
</evidence>
<dbReference type="EMBL" id="SACO01000002">
    <property type="protein sequence ID" value="RVU07136.1"/>
    <property type="molecule type" value="Genomic_DNA"/>
</dbReference>